<accession>A0ABV2EFF8</accession>
<evidence type="ECO:0000256" key="2">
    <source>
        <dbReference type="ARBA" id="ARBA00023002"/>
    </source>
</evidence>
<dbReference type="PANTHER" id="PTHR42760:SF115">
    <property type="entry name" value="3-OXOACYL-[ACYL-CARRIER-PROTEIN] REDUCTASE FABG"/>
    <property type="match status" value="1"/>
</dbReference>
<name>A0ABV2EFF8_9CAUL</name>
<comment type="caution">
    <text evidence="3">The sequence shown here is derived from an EMBL/GenBank/DDBJ whole genome shotgun (WGS) entry which is preliminary data.</text>
</comment>
<keyword evidence="4" id="KW-1185">Reference proteome</keyword>
<organism evidence="3 4">
    <name type="scientific">Phenylobacterium koreense</name>
    <dbReference type="NCBI Taxonomy" id="266125"/>
    <lineage>
        <taxon>Bacteria</taxon>
        <taxon>Pseudomonadati</taxon>
        <taxon>Pseudomonadota</taxon>
        <taxon>Alphaproteobacteria</taxon>
        <taxon>Caulobacterales</taxon>
        <taxon>Caulobacteraceae</taxon>
        <taxon>Phenylobacterium</taxon>
    </lineage>
</organism>
<dbReference type="InterPro" id="IPR020904">
    <property type="entry name" value="Sc_DH/Rdtase_CS"/>
</dbReference>
<dbReference type="Pfam" id="PF13561">
    <property type="entry name" value="adh_short_C2"/>
    <property type="match status" value="1"/>
</dbReference>
<dbReference type="PROSITE" id="PS00061">
    <property type="entry name" value="ADH_SHORT"/>
    <property type="match status" value="1"/>
</dbReference>
<dbReference type="RefSeq" id="WP_331932449.1">
    <property type="nucleotide sequence ID" value="NZ_JBEPLU010000001.1"/>
</dbReference>
<dbReference type="EMBL" id="JBEPLU010000001">
    <property type="protein sequence ID" value="MET3525770.1"/>
    <property type="molecule type" value="Genomic_DNA"/>
</dbReference>
<dbReference type="SUPFAM" id="SSF51735">
    <property type="entry name" value="NAD(P)-binding Rossmann-fold domains"/>
    <property type="match status" value="1"/>
</dbReference>
<dbReference type="InterPro" id="IPR036291">
    <property type="entry name" value="NAD(P)-bd_dom_sf"/>
</dbReference>
<comment type="similarity">
    <text evidence="1">Belongs to the short-chain dehydrogenases/reductases (SDR) family.</text>
</comment>
<evidence type="ECO:0000313" key="4">
    <source>
        <dbReference type="Proteomes" id="UP001549110"/>
    </source>
</evidence>
<evidence type="ECO:0000313" key="3">
    <source>
        <dbReference type="EMBL" id="MET3525770.1"/>
    </source>
</evidence>
<reference evidence="3 4" key="1">
    <citation type="submission" date="2024-06" db="EMBL/GenBank/DDBJ databases">
        <title>Genomic Encyclopedia of Type Strains, Phase IV (KMG-IV): sequencing the most valuable type-strain genomes for metagenomic binning, comparative biology and taxonomic classification.</title>
        <authorList>
            <person name="Goeker M."/>
        </authorList>
    </citation>
    <scope>NUCLEOTIDE SEQUENCE [LARGE SCALE GENOMIC DNA]</scope>
    <source>
        <strain evidence="3 4">DSM 17809</strain>
    </source>
</reference>
<proteinExistence type="inferred from homology"/>
<dbReference type="PRINTS" id="PR00080">
    <property type="entry name" value="SDRFAMILY"/>
</dbReference>
<protein>
    <submittedName>
        <fullName evidence="3">NAD(P)-dependent dehydrogenase (Short-subunit alcohol dehydrogenase family)</fullName>
    </submittedName>
</protein>
<dbReference type="InterPro" id="IPR002347">
    <property type="entry name" value="SDR_fam"/>
</dbReference>
<dbReference type="Gene3D" id="3.40.50.720">
    <property type="entry name" value="NAD(P)-binding Rossmann-like Domain"/>
    <property type="match status" value="1"/>
</dbReference>
<dbReference type="PRINTS" id="PR00081">
    <property type="entry name" value="GDHRDH"/>
</dbReference>
<dbReference type="Proteomes" id="UP001549110">
    <property type="component" value="Unassembled WGS sequence"/>
</dbReference>
<sequence length="260" mass="27271">MAYKPFDLTGKVALVTGGNGGIGLGMAEALAQAGADIVIWGSNPKKNADAEARLKQAGVRVLSQIVNVADEKTVIAGMAEAVARMGRVDTVIANAGIGGGARSFAEFDTETYRKVLSVNLDGVFFTFREACKHMVERAGQGDAGGSLVAISSLSAVDGAPRNEAYAATKGALIPMVRAIAVEHARYGVRANAILPGWIATDMTAGAQGNEKFEENVIRRVPMRRWGRPEDFGGMAVYFASDASAFHTGDQVLIDGGYAVF</sequence>
<dbReference type="PANTHER" id="PTHR42760">
    <property type="entry name" value="SHORT-CHAIN DEHYDROGENASES/REDUCTASES FAMILY MEMBER"/>
    <property type="match status" value="1"/>
</dbReference>
<evidence type="ECO:0000256" key="1">
    <source>
        <dbReference type="ARBA" id="ARBA00006484"/>
    </source>
</evidence>
<keyword evidence="2" id="KW-0560">Oxidoreductase</keyword>
<gene>
    <name evidence="3" type="ORF">ABID41_000865</name>
</gene>